<evidence type="ECO:0000256" key="9">
    <source>
        <dbReference type="ARBA" id="ARBA00022777"/>
    </source>
</evidence>
<dbReference type="InterPro" id="IPR003660">
    <property type="entry name" value="HAMP_dom"/>
</dbReference>
<dbReference type="InterPro" id="IPR006290">
    <property type="entry name" value="CztS_silS_copS"/>
</dbReference>
<name>A0AA42W7R6_9BURK</name>
<evidence type="ECO:0000256" key="11">
    <source>
        <dbReference type="ARBA" id="ARBA00022989"/>
    </source>
</evidence>
<keyword evidence="12 14" id="KW-0902">Two-component regulatory system</keyword>
<organism evidence="17 18">
    <name type="scientific">Achromobacter marplatensis</name>
    <dbReference type="NCBI Taxonomy" id="470868"/>
    <lineage>
        <taxon>Bacteria</taxon>
        <taxon>Pseudomonadati</taxon>
        <taxon>Pseudomonadota</taxon>
        <taxon>Betaproteobacteria</taxon>
        <taxon>Burkholderiales</taxon>
        <taxon>Alcaligenaceae</taxon>
        <taxon>Achromobacter</taxon>
    </lineage>
</organism>
<dbReference type="InterPro" id="IPR003661">
    <property type="entry name" value="HisK_dim/P_dom"/>
</dbReference>
<evidence type="ECO:0000256" key="14">
    <source>
        <dbReference type="RuleBase" id="RU364088"/>
    </source>
</evidence>
<dbReference type="Gene3D" id="3.30.565.10">
    <property type="entry name" value="Histidine kinase-like ATPase, C-terminal domain"/>
    <property type="match status" value="1"/>
</dbReference>
<keyword evidence="10 14" id="KW-0067">ATP-binding</keyword>
<evidence type="ECO:0000313" key="18">
    <source>
        <dbReference type="Proteomes" id="UP001161276"/>
    </source>
</evidence>
<dbReference type="SMART" id="SM00388">
    <property type="entry name" value="HisKA"/>
    <property type="match status" value="1"/>
</dbReference>
<reference evidence="17" key="1">
    <citation type="submission" date="2022-09" db="EMBL/GenBank/DDBJ databases">
        <title>Intensive care unit water sources are persistently colonized with multi-drug resistant bacteria and are the site of extensive horizontal gene transfer of antibiotic resistance genes.</title>
        <authorList>
            <person name="Diorio-Toth L."/>
        </authorList>
    </citation>
    <scope>NUCLEOTIDE SEQUENCE</scope>
    <source>
        <strain evidence="17">GD03676</strain>
    </source>
</reference>
<dbReference type="InterPro" id="IPR005467">
    <property type="entry name" value="His_kinase_dom"/>
</dbReference>
<dbReference type="Gene3D" id="1.10.287.130">
    <property type="match status" value="1"/>
</dbReference>
<dbReference type="GO" id="GO:0005524">
    <property type="term" value="F:ATP binding"/>
    <property type="evidence" value="ECO:0007669"/>
    <property type="project" value="UniProtKB-KW"/>
</dbReference>
<accession>A0AA42W7R6</accession>
<protein>
    <recommendedName>
        <fullName evidence="14">Sensor protein</fullName>
        <ecNumber evidence="14">2.7.13.3</ecNumber>
    </recommendedName>
</protein>
<dbReference type="Pfam" id="PF00672">
    <property type="entry name" value="HAMP"/>
    <property type="match status" value="1"/>
</dbReference>
<sequence length="457" mass="50490">MPAVRRPRSLRRWLSRWLAIQTFLCLGLVCIAVYYATNLNLSYRQDALLQQKVEVIRHLVDENRGNGDSTRLRHKLDDFFYGRPDFSLELEIDGEKVAYGSPISRDNDVDHDRRITFSLPHPSTPGDSMSAELVLDITPDIRLRRALAWTLFGCALVGAIVAAKVATMLVRRGLAPLDALATQAAQLSPDRIGERLDESGQADEVRPLVRQFNAVLQRLERAYVQMEGFNADVAHEMRTPLATLIGETELALKTRPSQDALREILGSNLEELHRLSSIVNDMLFLSQADRGAQARATWEGDLAGVVEEVGQYHEAEALEAGLQIRVLGGATAAIDRRLFQRAVSNLVSNAVRYADQGSVIDISVSQRGAREVQIAVRNAGEPIPPEHLPRLFHRFYRTDEARGFDGDHHGLGLAIVAAIARMHGGSSFVRSEGRTTVIGFSVSTPPASDAAHDITEN</sequence>
<dbReference type="Pfam" id="PF00512">
    <property type="entry name" value="HisKA"/>
    <property type="match status" value="1"/>
</dbReference>
<keyword evidence="5" id="KW-0597">Phosphoprotein</keyword>
<dbReference type="GO" id="GO:0000155">
    <property type="term" value="F:phosphorelay sensor kinase activity"/>
    <property type="evidence" value="ECO:0007669"/>
    <property type="project" value="InterPro"/>
</dbReference>
<comment type="subcellular location">
    <subcellularLocation>
        <location evidence="2 14">Cell inner membrane</location>
    </subcellularLocation>
</comment>
<dbReference type="PROSITE" id="PS50109">
    <property type="entry name" value="HIS_KIN"/>
    <property type="match status" value="1"/>
</dbReference>
<dbReference type="Proteomes" id="UP001161276">
    <property type="component" value="Unassembled WGS sequence"/>
</dbReference>
<proteinExistence type="predicted"/>
<dbReference type="Gene3D" id="6.10.340.10">
    <property type="match status" value="1"/>
</dbReference>
<evidence type="ECO:0000256" key="3">
    <source>
        <dbReference type="ARBA" id="ARBA00022475"/>
    </source>
</evidence>
<dbReference type="SMART" id="SM00304">
    <property type="entry name" value="HAMP"/>
    <property type="match status" value="1"/>
</dbReference>
<dbReference type="PANTHER" id="PTHR45436">
    <property type="entry name" value="SENSOR HISTIDINE KINASE YKOH"/>
    <property type="match status" value="1"/>
</dbReference>
<dbReference type="InterPro" id="IPR036097">
    <property type="entry name" value="HisK_dim/P_sf"/>
</dbReference>
<keyword evidence="4 14" id="KW-0997">Cell inner membrane</keyword>
<keyword evidence="9 14" id="KW-0418">Kinase</keyword>
<dbReference type="RefSeq" id="WP_280026233.1">
    <property type="nucleotide sequence ID" value="NZ_JAOCKG010000002.1"/>
</dbReference>
<comment type="caution">
    <text evidence="17">The sequence shown here is derived from an EMBL/GenBank/DDBJ whole genome shotgun (WGS) entry which is preliminary data.</text>
</comment>
<dbReference type="InterPro" id="IPR050428">
    <property type="entry name" value="TCS_sensor_his_kinase"/>
</dbReference>
<dbReference type="PROSITE" id="PS50885">
    <property type="entry name" value="HAMP"/>
    <property type="match status" value="1"/>
</dbReference>
<dbReference type="CDD" id="cd00082">
    <property type="entry name" value="HisKA"/>
    <property type="match status" value="1"/>
</dbReference>
<dbReference type="PRINTS" id="PR00344">
    <property type="entry name" value="BCTRLSENSOR"/>
</dbReference>
<dbReference type="SUPFAM" id="SSF47384">
    <property type="entry name" value="Homodimeric domain of signal transducing histidine kinase"/>
    <property type="match status" value="1"/>
</dbReference>
<keyword evidence="7 14" id="KW-0812">Transmembrane</keyword>
<dbReference type="EC" id="2.7.13.3" evidence="14"/>
<dbReference type="PANTHER" id="PTHR45436:SF9">
    <property type="entry name" value="SENSOR PROTEIN"/>
    <property type="match status" value="1"/>
</dbReference>
<evidence type="ECO:0000256" key="7">
    <source>
        <dbReference type="ARBA" id="ARBA00022692"/>
    </source>
</evidence>
<dbReference type="InterPro" id="IPR004358">
    <property type="entry name" value="Sig_transdc_His_kin-like_C"/>
</dbReference>
<comment type="function">
    <text evidence="14">Member of a two-component regulatory system.</text>
</comment>
<dbReference type="EMBL" id="JAOCKG010000002">
    <property type="protein sequence ID" value="MDH2050189.1"/>
    <property type="molecule type" value="Genomic_DNA"/>
</dbReference>
<evidence type="ECO:0000256" key="4">
    <source>
        <dbReference type="ARBA" id="ARBA00022519"/>
    </source>
</evidence>
<evidence type="ECO:0000256" key="13">
    <source>
        <dbReference type="ARBA" id="ARBA00023136"/>
    </source>
</evidence>
<keyword evidence="6 14" id="KW-0808">Transferase</keyword>
<keyword evidence="3 14" id="KW-1003">Cell membrane</keyword>
<evidence type="ECO:0000313" key="17">
    <source>
        <dbReference type="EMBL" id="MDH2050189.1"/>
    </source>
</evidence>
<dbReference type="AlphaFoldDB" id="A0AA42W7R6"/>
<feature type="domain" description="HAMP" evidence="16">
    <location>
        <begin position="171"/>
        <end position="224"/>
    </location>
</feature>
<dbReference type="InterPro" id="IPR003594">
    <property type="entry name" value="HATPase_dom"/>
</dbReference>
<evidence type="ECO:0000256" key="8">
    <source>
        <dbReference type="ARBA" id="ARBA00022741"/>
    </source>
</evidence>
<keyword evidence="13 14" id="KW-0472">Membrane</keyword>
<dbReference type="GO" id="GO:0005886">
    <property type="term" value="C:plasma membrane"/>
    <property type="evidence" value="ECO:0007669"/>
    <property type="project" value="UniProtKB-SubCell"/>
</dbReference>
<evidence type="ECO:0000256" key="6">
    <source>
        <dbReference type="ARBA" id="ARBA00022679"/>
    </source>
</evidence>
<evidence type="ECO:0000259" key="16">
    <source>
        <dbReference type="PROSITE" id="PS50885"/>
    </source>
</evidence>
<comment type="catalytic activity">
    <reaction evidence="1 14">
        <text>ATP + protein L-histidine = ADP + protein N-phospho-L-histidine.</text>
        <dbReference type="EC" id="2.7.13.3"/>
    </reaction>
</comment>
<evidence type="ECO:0000256" key="10">
    <source>
        <dbReference type="ARBA" id="ARBA00022840"/>
    </source>
</evidence>
<evidence type="ECO:0000259" key="15">
    <source>
        <dbReference type="PROSITE" id="PS50109"/>
    </source>
</evidence>
<keyword evidence="8 14" id="KW-0547">Nucleotide-binding</keyword>
<dbReference type="InterPro" id="IPR036890">
    <property type="entry name" value="HATPase_C_sf"/>
</dbReference>
<dbReference type="SMART" id="SM00387">
    <property type="entry name" value="HATPase_c"/>
    <property type="match status" value="1"/>
</dbReference>
<dbReference type="CDD" id="cd00075">
    <property type="entry name" value="HATPase"/>
    <property type="match status" value="1"/>
</dbReference>
<feature type="domain" description="Histidine kinase" evidence="15">
    <location>
        <begin position="232"/>
        <end position="448"/>
    </location>
</feature>
<dbReference type="Pfam" id="PF02518">
    <property type="entry name" value="HATPase_c"/>
    <property type="match status" value="1"/>
</dbReference>
<feature type="transmembrane region" description="Helical" evidence="14">
    <location>
        <begin position="14"/>
        <end position="36"/>
    </location>
</feature>
<evidence type="ECO:0000256" key="2">
    <source>
        <dbReference type="ARBA" id="ARBA00004533"/>
    </source>
</evidence>
<gene>
    <name evidence="17" type="ORF">N5K24_07265</name>
</gene>
<evidence type="ECO:0000256" key="12">
    <source>
        <dbReference type="ARBA" id="ARBA00023012"/>
    </source>
</evidence>
<keyword evidence="11 14" id="KW-1133">Transmembrane helix</keyword>
<dbReference type="FunFam" id="1.10.287.130:FF:000001">
    <property type="entry name" value="Two-component sensor histidine kinase"/>
    <property type="match status" value="1"/>
</dbReference>
<dbReference type="NCBIfam" id="TIGR01386">
    <property type="entry name" value="cztS_silS_copS"/>
    <property type="match status" value="1"/>
</dbReference>
<evidence type="ECO:0000256" key="5">
    <source>
        <dbReference type="ARBA" id="ARBA00022553"/>
    </source>
</evidence>
<dbReference type="SUPFAM" id="SSF55874">
    <property type="entry name" value="ATPase domain of HSP90 chaperone/DNA topoisomerase II/histidine kinase"/>
    <property type="match status" value="1"/>
</dbReference>
<evidence type="ECO:0000256" key="1">
    <source>
        <dbReference type="ARBA" id="ARBA00000085"/>
    </source>
</evidence>